<feature type="transmembrane region" description="Helical" evidence="1">
    <location>
        <begin position="25"/>
        <end position="46"/>
    </location>
</feature>
<keyword evidence="1" id="KW-1133">Transmembrane helix</keyword>
<evidence type="ECO:0000256" key="1">
    <source>
        <dbReference type="SAM" id="Phobius"/>
    </source>
</evidence>
<organism evidence="2">
    <name type="scientific">Sipha flava</name>
    <name type="common">yellow sugarcane aphid</name>
    <dbReference type="NCBI Taxonomy" id="143950"/>
    <lineage>
        <taxon>Eukaryota</taxon>
        <taxon>Metazoa</taxon>
        <taxon>Ecdysozoa</taxon>
        <taxon>Arthropoda</taxon>
        <taxon>Hexapoda</taxon>
        <taxon>Insecta</taxon>
        <taxon>Pterygota</taxon>
        <taxon>Neoptera</taxon>
        <taxon>Paraneoptera</taxon>
        <taxon>Hemiptera</taxon>
        <taxon>Sternorrhyncha</taxon>
        <taxon>Aphidomorpha</taxon>
        <taxon>Aphidoidea</taxon>
        <taxon>Aphididae</taxon>
        <taxon>Sipha</taxon>
    </lineage>
</organism>
<dbReference type="AlphaFoldDB" id="A0A2S2Q876"/>
<sequence>MLCTSKFFTFLLKIRNNDSIECNEFIYRTVYFTITGVGLIITSIVIDDLHTGGDDRLFLYQLLLIRLFVLFLFKFIINLSIVFVVIQINVYLFKVVFYAQCNIIKN</sequence>
<protein>
    <submittedName>
        <fullName evidence="2">Uncharacterized protein</fullName>
    </submittedName>
</protein>
<gene>
    <name evidence="2" type="ORF">g.37920</name>
</gene>
<evidence type="ECO:0000313" key="2">
    <source>
        <dbReference type="EMBL" id="MBY73412.1"/>
    </source>
</evidence>
<feature type="transmembrane region" description="Helical" evidence="1">
    <location>
        <begin position="58"/>
        <end position="86"/>
    </location>
</feature>
<keyword evidence="1" id="KW-0472">Membrane</keyword>
<name>A0A2S2Q876_9HEMI</name>
<keyword evidence="1" id="KW-0812">Transmembrane</keyword>
<accession>A0A2S2Q876</accession>
<dbReference type="EMBL" id="GGMS01004209">
    <property type="protein sequence ID" value="MBY73412.1"/>
    <property type="molecule type" value="Transcribed_RNA"/>
</dbReference>
<reference evidence="2" key="1">
    <citation type="submission" date="2018-04" db="EMBL/GenBank/DDBJ databases">
        <title>Transcriptome assembly of Sipha flava.</title>
        <authorList>
            <person name="Scully E.D."/>
            <person name="Geib S.M."/>
            <person name="Palmer N.A."/>
            <person name="Koch K."/>
            <person name="Bradshaw J."/>
            <person name="Heng-Moss T."/>
            <person name="Sarath G."/>
        </authorList>
    </citation>
    <scope>NUCLEOTIDE SEQUENCE</scope>
</reference>
<proteinExistence type="predicted"/>